<comment type="function">
    <text evidence="7">Participates in both transcription termination and antitermination.</text>
</comment>
<sequence>MARKKKQAEDNSFKDFIEALDEINKTKGIDKEEIIVAVEQALVAAYKKDTRTNVDLVVNINRVSGAIDAFYSKQIVEEVEDEDREISLHEALVLDKSAVLGASMVTHIDPKGFGRIATQNAKQLIIQKLKESERNIISNTFMKKKDEMVTGVIQREEYKEMRKMVHGEPIKEQNRIIHIDLGKAEGIMNSQNQVRSEHYHPGMRLKVYVSDVILTPKGPQIILSRTHPGLIRRLFEEEVAEISDGIVEIKSISREAGSRSKMAVYTADDQIDPVGTCIGPKGFRIQNVLNEIGDEKIDIIKYSEDPVEYIKNALAPADVLRVDILQTEEEDGKNSAAVVVDDSQLSLAIGKDGQNVRLAARLTGWKIDIKSKSSVQEEIKDDIEVIDDIIETEE</sequence>
<evidence type="ECO:0000256" key="4">
    <source>
        <dbReference type="ARBA" id="ARBA00022884"/>
    </source>
</evidence>
<evidence type="ECO:0000256" key="7">
    <source>
        <dbReference type="HAMAP-Rule" id="MF_00945"/>
    </source>
</evidence>
<evidence type="ECO:0000256" key="2">
    <source>
        <dbReference type="ARBA" id="ARBA00022490"/>
    </source>
</evidence>
<dbReference type="FunFam" id="3.30.300.20:FF:000005">
    <property type="entry name" value="Transcription termination/antitermination protein NusA"/>
    <property type="match status" value="1"/>
</dbReference>
<dbReference type="GO" id="GO:0031564">
    <property type="term" value="P:transcription antitermination"/>
    <property type="evidence" value="ECO:0007669"/>
    <property type="project" value="UniProtKB-UniRule"/>
</dbReference>
<dbReference type="InterPro" id="IPR013735">
    <property type="entry name" value="TF_NusA_N"/>
</dbReference>
<dbReference type="CDD" id="cd04455">
    <property type="entry name" value="S1_NusA"/>
    <property type="match status" value="1"/>
</dbReference>
<keyword evidence="4 7" id="KW-0694">RNA-binding</keyword>
<dbReference type="GeneID" id="98000311"/>
<dbReference type="GO" id="GO:0003700">
    <property type="term" value="F:DNA-binding transcription factor activity"/>
    <property type="evidence" value="ECO:0007669"/>
    <property type="project" value="InterPro"/>
</dbReference>
<dbReference type="Gene3D" id="3.30.300.20">
    <property type="match status" value="2"/>
</dbReference>
<dbReference type="InterPro" id="IPR015946">
    <property type="entry name" value="KH_dom-like_a/b"/>
</dbReference>
<dbReference type="FunFam" id="3.30.300.20:FF:000002">
    <property type="entry name" value="Transcription termination/antitermination protein NusA"/>
    <property type="match status" value="1"/>
</dbReference>
<keyword evidence="5 7" id="KW-0805">Transcription regulation</keyword>
<dbReference type="Pfam" id="PF13184">
    <property type="entry name" value="KH_NusA_1st"/>
    <property type="match status" value="1"/>
</dbReference>
<feature type="domain" description="K Homology" evidence="8">
    <location>
        <begin position="256"/>
        <end position="329"/>
    </location>
</feature>
<keyword evidence="1 7" id="KW-0806">Transcription termination</keyword>
<dbReference type="SUPFAM" id="SSF54814">
    <property type="entry name" value="Prokaryotic type KH domain (KH-domain type II)"/>
    <property type="match status" value="2"/>
</dbReference>
<keyword evidence="6 7" id="KW-0804">Transcription</keyword>
<dbReference type="Proteomes" id="UP000261212">
    <property type="component" value="Unassembled WGS sequence"/>
</dbReference>
<dbReference type="InterPro" id="IPR009019">
    <property type="entry name" value="KH_sf_prok-type"/>
</dbReference>
<dbReference type="SUPFAM" id="SSF69705">
    <property type="entry name" value="Transcription factor NusA, N-terminal domain"/>
    <property type="match status" value="1"/>
</dbReference>
<comment type="similarity">
    <text evidence="7">Belongs to the NusA family.</text>
</comment>
<evidence type="ECO:0000259" key="8">
    <source>
        <dbReference type="SMART" id="SM00322"/>
    </source>
</evidence>
<gene>
    <name evidence="7 9" type="primary">nusA</name>
    <name evidence="9" type="ORF">DW687_04465</name>
</gene>
<dbReference type="PANTHER" id="PTHR22648:SF0">
    <property type="entry name" value="TRANSCRIPTION TERMINATION_ANTITERMINATION PROTEIN NUSA"/>
    <property type="match status" value="1"/>
</dbReference>
<dbReference type="Pfam" id="PF26594">
    <property type="entry name" value="KH_NusA_2nd"/>
    <property type="match status" value="1"/>
</dbReference>
<reference evidence="9 10" key="1">
    <citation type="submission" date="2018-08" db="EMBL/GenBank/DDBJ databases">
        <title>A genome reference for cultivated species of the human gut microbiota.</title>
        <authorList>
            <person name="Zou Y."/>
            <person name="Xue W."/>
            <person name="Luo G."/>
        </authorList>
    </citation>
    <scope>NUCLEOTIDE SEQUENCE [LARGE SCALE GENOMIC DNA]</scope>
    <source>
        <strain evidence="9 10">AM25-6</strain>
    </source>
</reference>
<dbReference type="HAMAP" id="MF_00945_B">
    <property type="entry name" value="NusA_B"/>
    <property type="match status" value="1"/>
</dbReference>
<accession>A0A3E3E284</accession>
<dbReference type="SUPFAM" id="SSF50249">
    <property type="entry name" value="Nucleic acid-binding proteins"/>
    <property type="match status" value="1"/>
</dbReference>
<feature type="domain" description="K Homology" evidence="8">
    <location>
        <begin position="332"/>
        <end position="391"/>
    </location>
</feature>
<name>A0A3E3E284_9FIRM</name>
<evidence type="ECO:0000256" key="3">
    <source>
        <dbReference type="ARBA" id="ARBA00022814"/>
    </source>
</evidence>
<dbReference type="CDD" id="cd02134">
    <property type="entry name" value="KH-II_NusA_rpt1"/>
    <property type="match status" value="1"/>
</dbReference>
<evidence type="ECO:0000256" key="1">
    <source>
        <dbReference type="ARBA" id="ARBA00022472"/>
    </source>
</evidence>
<dbReference type="RefSeq" id="WP_007049973.1">
    <property type="nucleotide sequence ID" value="NZ_CABKNJ010000001.1"/>
</dbReference>
<dbReference type="InterPro" id="IPR025249">
    <property type="entry name" value="TF_NusA_KH_1st"/>
</dbReference>
<dbReference type="GO" id="GO:0003723">
    <property type="term" value="F:RNA binding"/>
    <property type="evidence" value="ECO:0007669"/>
    <property type="project" value="UniProtKB-UniRule"/>
</dbReference>
<protein>
    <recommendedName>
        <fullName evidence="7">Transcription termination/antitermination protein NusA</fullName>
    </recommendedName>
</protein>
<dbReference type="EMBL" id="QUSM01000002">
    <property type="protein sequence ID" value="RGD75583.1"/>
    <property type="molecule type" value="Genomic_DNA"/>
</dbReference>
<evidence type="ECO:0000256" key="6">
    <source>
        <dbReference type="ARBA" id="ARBA00023163"/>
    </source>
</evidence>
<dbReference type="PANTHER" id="PTHR22648">
    <property type="entry name" value="TRANSCRIPTION TERMINATION FACTOR NUSA"/>
    <property type="match status" value="1"/>
</dbReference>
<dbReference type="InterPro" id="IPR030842">
    <property type="entry name" value="TF_NusA_bacterial"/>
</dbReference>
<evidence type="ECO:0000313" key="10">
    <source>
        <dbReference type="Proteomes" id="UP000261212"/>
    </source>
</evidence>
<keyword evidence="3 7" id="KW-0889">Transcription antitermination</keyword>
<comment type="subcellular location">
    <subcellularLocation>
        <location evidence="7">Cytoplasm</location>
    </subcellularLocation>
</comment>
<dbReference type="InterPro" id="IPR010213">
    <property type="entry name" value="TF_NusA"/>
</dbReference>
<dbReference type="InterPro" id="IPR058582">
    <property type="entry name" value="KH_NusA_2nd"/>
</dbReference>
<evidence type="ECO:0000256" key="5">
    <source>
        <dbReference type="ARBA" id="ARBA00023015"/>
    </source>
</evidence>
<dbReference type="InterPro" id="IPR004087">
    <property type="entry name" value="KH_dom"/>
</dbReference>
<dbReference type="GO" id="GO:0005829">
    <property type="term" value="C:cytosol"/>
    <property type="evidence" value="ECO:0007669"/>
    <property type="project" value="TreeGrafter"/>
</dbReference>
<organism evidence="9 10">
    <name type="scientific">Anaerofustis stercorihominis</name>
    <dbReference type="NCBI Taxonomy" id="214853"/>
    <lineage>
        <taxon>Bacteria</taxon>
        <taxon>Bacillati</taxon>
        <taxon>Bacillota</taxon>
        <taxon>Clostridia</taxon>
        <taxon>Eubacteriales</taxon>
        <taxon>Eubacteriaceae</taxon>
        <taxon>Anaerofustis</taxon>
    </lineage>
</organism>
<dbReference type="PROSITE" id="PS50084">
    <property type="entry name" value="KH_TYPE_1"/>
    <property type="match status" value="1"/>
</dbReference>
<evidence type="ECO:0000313" key="9">
    <source>
        <dbReference type="EMBL" id="RGD75583.1"/>
    </source>
</evidence>
<dbReference type="GO" id="GO:0006353">
    <property type="term" value="P:DNA-templated transcription termination"/>
    <property type="evidence" value="ECO:0007669"/>
    <property type="project" value="UniProtKB-UniRule"/>
</dbReference>
<dbReference type="AlphaFoldDB" id="A0A3E3E284"/>
<dbReference type="Pfam" id="PF08529">
    <property type="entry name" value="NusA_N"/>
    <property type="match status" value="1"/>
</dbReference>
<comment type="subunit">
    <text evidence="7">Monomer. Binds directly to the core enzyme of the DNA-dependent RNA polymerase and to nascent RNA.</text>
</comment>
<dbReference type="SMART" id="SM00322">
    <property type="entry name" value="KH"/>
    <property type="match status" value="2"/>
</dbReference>
<keyword evidence="2 7" id="KW-0963">Cytoplasm</keyword>
<proteinExistence type="inferred from homology"/>
<comment type="caution">
    <text evidence="9">The sequence shown here is derived from an EMBL/GenBank/DDBJ whole genome shotgun (WGS) entry which is preliminary data.</text>
</comment>
<dbReference type="NCBIfam" id="TIGR01953">
    <property type="entry name" value="NusA"/>
    <property type="match status" value="1"/>
</dbReference>
<dbReference type="InterPro" id="IPR036555">
    <property type="entry name" value="NusA_N_sf"/>
</dbReference>
<dbReference type="Gene3D" id="2.40.50.140">
    <property type="entry name" value="Nucleic acid-binding proteins"/>
    <property type="match status" value="1"/>
</dbReference>
<dbReference type="CDD" id="cd22529">
    <property type="entry name" value="KH-II_NusA_rpt2"/>
    <property type="match status" value="1"/>
</dbReference>
<dbReference type="Gene3D" id="3.30.1480.10">
    <property type="entry name" value="NusA, N-terminal domain"/>
    <property type="match status" value="1"/>
</dbReference>
<dbReference type="InterPro" id="IPR012340">
    <property type="entry name" value="NA-bd_OB-fold"/>
</dbReference>